<dbReference type="SMART" id="SM00912">
    <property type="entry name" value="Haemagg_act"/>
    <property type="match status" value="1"/>
</dbReference>
<organism evidence="3 4">
    <name type="scientific">Pseudomonas fungipugnans</name>
    <dbReference type="NCBI Taxonomy" id="3024217"/>
    <lineage>
        <taxon>Bacteria</taxon>
        <taxon>Pseudomonadati</taxon>
        <taxon>Pseudomonadota</taxon>
        <taxon>Gammaproteobacteria</taxon>
        <taxon>Pseudomonadales</taxon>
        <taxon>Pseudomonadaceae</taxon>
        <taxon>Pseudomonas</taxon>
    </lineage>
</organism>
<dbReference type="InterPro" id="IPR012334">
    <property type="entry name" value="Pectin_lyas_fold"/>
</dbReference>
<dbReference type="InterPro" id="IPR025157">
    <property type="entry name" value="Hemagglutinin_rpt"/>
</dbReference>
<evidence type="ECO:0000313" key="3">
    <source>
        <dbReference type="EMBL" id="MDI2590743.1"/>
    </source>
</evidence>
<dbReference type="NCBIfam" id="TIGR01901">
    <property type="entry name" value="adhes_NPXG"/>
    <property type="match status" value="1"/>
</dbReference>
<keyword evidence="4" id="KW-1185">Reference proteome</keyword>
<dbReference type="Pfam" id="PF13332">
    <property type="entry name" value="Fil_haemagg_2"/>
    <property type="match status" value="4"/>
</dbReference>
<reference evidence="3 4" key="1">
    <citation type="submission" date="2023-02" db="EMBL/GenBank/DDBJ databases">
        <title>Pseudomonas chrutzelriedensis sp. nov., a potently antifungal strain isolated from moss.</title>
        <authorList>
            <person name="Schnyder A."/>
            <person name="Kalawong R."/>
            <person name="Eberl L."/>
            <person name="Agnoli K."/>
        </authorList>
    </citation>
    <scope>NUCLEOTIDE SEQUENCE [LARGE SCALE GENOMIC DNA]</scope>
    <source>
        <strain evidence="3 4">681</strain>
    </source>
</reference>
<dbReference type="Pfam" id="PF05594">
    <property type="entry name" value="Fil_haemagg"/>
    <property type="match status" value="29"/>
</dbReference>
<dbReference type="EMBL" id="JARBWL010000001">
    <property type="protein sequence ID" value="MDI2590743.1"/>
    <property type="molecule type" value="Genomic_DNA"/>
</dbReference>
<feature type="domain" description="Filamentous haemagglutinin FhaB/tRNA nuclease CdiA-like TPS" evidence="2">
    <location>
        <begin position="64"/>
        <end position="186"/>
    </location>
</feature>
<accession>A0ABT6QIS9</accession>
<dbReference type="InterPro" id="IPR008638">
    <property type="entry name" value="FhaB/CdiA-like_TPS"/>
</dbReference>
<dbReference type="InterPro" id="IPR010069">
    <property type="entry name" value="CdiA_FHA1_rpt"/>
</dbReference>
<evidence type="ECO:0000259" key="2">
    <source>
        <dbReference type="SMART" id="SM00912"/>
    </source>
</evidence>
<feature type="region of interest" description="Disordered" evidence="1">
    <location>
        <begin position="4351"/>
        <end position="4378"/>
    </location>
</feature>
<gene>
    <name evidence="3" type="ORF">POF45_04740</name>
</gene>
<name>A0ABT6QIS9_9PSED</name>
<dbReference type="InterPro" id="IPR011050">
    <property type="entry name" value="Pectin_lyase_fold/virulence"/>
</dbReference>
<proteinExistence type="predicted"/>
<dbReference type="SUPFAM" id="SSF51126">
    <property type="entry name" value="Pectin lyase-like"/>
    <property type="match status" value="1"/>
</dbReference>
<protein>
    <submittedName>
        <fullName evidence="3">Hemagglutinin repeat-containing protein</fullName>
    </submittedName>
</protein>
<feature type="region of interest" description="Disordered" evidence="1">
    <location>
        <begin position="4235"/>
        <end position="4255"/>
    </location>
</feature>
<dbReference type="Gene3D" id="2.160.20.10">
    <property type="entry name" value="Single-stranded right-handed beta-helix, Pectin lyase-like"/>
    <property type="match status" value="1"/>
</dbReference>
<evidence type="ECO:0000256" key="1">
    <source>
        <dbReference type="SAM" id="MobiDB-lite"/>
    </source>
</evidence>
<dbReference type="Proteomes" id="UP001159100">
    <property type="component" value="Unassembled WGS sequence"/>
</dbReference>
<comment type="caution">
    <text evidence="3">The sequence shown here is derived from an EMBL/GenBank/DDBJ whole genome shotgun (WGS) entry which is preliminary data.</text>
</comment>
<dbReference type="InterPro" id="IPR008619">
    <property type="entry name" value="Filamentous_hemagglutn_rpt"/>
</dbReference>
<dbReference type="NCBIfam" id="TIGR01731">
    <property type="entry name" value="fil_hemag_20aa"/>
    <property type="match status" value="73"/>
</dbReference>
<feature type="compositionally biased region" description="Low complexity" evidence="1">
    <location>
        <begin position="4246"/>
        <end position="4255"/>
    </location>
</feature>
<sequence length="5473" mass="555936">MDIRHLTFLAGQPAAAVKPCEHFWGMPKRGLAFLLANVMFWQPVWAQADGIVVANPNTSLGQAGNGVPIINIATPNGTGLSHNQFHDYNVGTQGVILNNVAGQTGATQLGGIIVGNPNLTNRVAAQTILNEVVGGNPSQLRGYTEVAGQSARVIVANPYGITCNGCGFINTPRVTLTTGKPVLDGGRVDHYQVDQGSVSIDGAGLNATNVDSFEIITRSAKINAEIQAKNLTIIAGRNDVNAQTLNATARADDGSAKPQLAIDSSSLGGMYAGAIRLMGTEAGVGVKLDGKLIASGGDIQLDANGQLSLAETSAANGAVNVKAAGLNAQGPVYAGTALNVQTQGDLASQQTLAARDSITLNAGGQLSNNGVIEAGVNSDNSRNSSGDISLTAQNLNNNGHSVVASRNLTVNTAQTASNQGGTLSAQQQLQVAAGTLDNQNHGRLLSSGTLNLNADQLLNAQSGLVTSNGQLTAAVGYLNNRAGELSSLSNVNLRVAALDNVAGLVMAGNTLDINASGALNNQGGRLVAPQNLQLKVASLDNSNQGSISSQGTLGIVARGALDNHQRGNIQSSGAAVINAGTFGNQQGGQLVSSNTLSLTAGQVNNSEGGRIASAMALTASVTGLDQHDRGQLSSNTGLSLDLNNGLLNNQNALITTPGALLLNNLNAVLNQNGEISSHTGFTLAANSLDNTAGKVLSDASLTLLINQTLNNLNGQVASQQLLVNANSLINTTGVLSSQSTLDLNTANLDNSSGGSIAGLGRLGLNNAGALTTQGGRINSGAQLNLTTGTLDNSQRGVIHGAGAVSIATGALQNQGGQLSSDQTLDLSATQVNNGLAGQISSTQALNAHVTGLDQHDGGHLFSATRLSLDMNHGLLNNQGGLINAPGQLLLSNLGLVNNRQGEISSTLGFNLTADSLDNTDGKLLSEQALVVRIAQALDNTRAQIAAAAIDLQAQSLNNQSGSVNAGSGLSLLLAGSLNNQGGKLGARDLTVQVADLDNRHGQMTADTRLSLVARNGINNASGSMTAGQLLSVQGASLDNTQGTLLSSATLTANIAGQLMNQAGLLSSDGLLTLTSAGLDNQLKGRIVSKAGLNLAVTGLLDNRTGSLGTTGALSLNADRVDNRQGGSLNAVQAMDLGVQHLDNQGGTLSGQSDLTLTGTTLDNSNGGQLLANGNLKLTLGQLNNQRNGQLSGQAGVQVNAAQLDNSLGGNLYAKGRLGLTLSQQLLNNQGTLKGDGAIVLSSAGVNNDGGTLSSVRGLKLTSLGTVSNLGGSLISGDSLDLSSGQLNNGAGGNISSAGALSASVSGLDQQGGKLFSNSRLSLDLNNGQLNNQGGLISTPGQLLLNNLKGVANQKGEISSDKAFGFTAASLDNSAGKIISQQALMLRVDQVLNTAKGLVSANGLNVQAGSLDNSDGTFGSDGQMTLTVSGAVINRNGALTSAGNSTLKAASLDNTAGRVVGDLGLSIDLSGALINQGATLGSGGDLSLTAASFDNRAAGTLLAADGVLTGHISGAFDNREMGKVRATGGIDLTTGSLDNRGGSVAGKGYLTLHGDSADNRGGLIQADQALTLLVGQLDNRDKGNLIGKAGMGYEGTRLDNTGGLLSAVGPLTLKSREVANAGGRIASQADLTANIDTLTQQGGALVAAGNLSLTGNSLDNRNRGAVGSAKALSINVDQIDNRAGELSSTGADISTGGVKLTSQQLDNSTGGKIISGAGLELTVAQLINQTKGMIHADDAIHLTGSRLDNLGGAIESGSALDIRLDDALLNSNGSIASQAGFNAQVASVDNSNGAMTSLGLLTINSKGALINRGATLYSKSGMTLLSASLDNSHSGNLASLGAVRMTTGAVDNSQNGSMTSSDTLDLNATQVSNGAGGAISSEKTLTASVTGLDQQGGELFSKTALSLDLNHGQLNNQGGYINAPGSLLLKNLYGVANQNGEISSTQAFDLTAQSLDNSHGKLLSDQGSLTLRIAQALNNSVGVITGAAIDSRSDSLDNSNGTMSSRGLLDLGVTQALNNHNGVMIADGSLLLASASLDNRDGSISGKRDIVANVGALDNQNGKLIASTSLDLTGNTLDNRKSGLVAATKALKLSVGQMDNRGGELSSGGGVTLAGQQLDNSDSGQVIAGQDLNLSLDQVQNVNGLLNGKGVLSLDGAVLNNLGGSLYGLQKMRLTLSGDLENGHGLIASEGALDVTATHLGNTGGKFSSADALTLTARGDVHNQGGTLITGNSLTLHSASLDNSHKGSLKSKTSMLVSTGALDNSQAGRLDSDDTLALTAGQVTNRDGGSIGSINALTATVSGLDQQGGKLFSNTRLALDLNHGQLNNQNGLINAPLLQLDNLDGVNNQNGEISSAQAFSLAATSLDNSNGKLLGKQALTLRVNQALNNLKGQIAAAALDVGAGSLNNNEGAISSGSDLTLSVAGVVNNQSGGSINAAQRLSLGSADLNNQGGVLLGGSALTLNAMALNNSAKGLINSQGGMTLTATSLDSSNGGEVSAKGDIDLSVGALSQNGGRLLGDGAVHLDLIGGDLDNRNGTLTAKGPLSISRLRDLNNQNGELFSNQSFNVTARTLDNSGGKLISSNVLGLTGDTLLNQGGLMSGWQGLSVNGASLDNRNTGTLSSRSGNLDVSVSGALLNGSAGALVSNNDLSVSAASLDNVAGVISSGAHQRLSVSGLLNNAQGGSIDSGASLTLQAMALSNGATISAQQALSFTGTTLDNSNGSLAGNGAVNIDLLGVLTNTNGKLVSGGPMVISRSTQINNQGGQLMSQGLLTLFTGGLDNRHRGTVAANDNLTLISTGAVQNSDDGLIYSQNANLQLQAASLGNAKGALQSLGSMGVTVGGDIDNQSGRIIAQNGDLGLSAANIDNRGGTLASIKGALDAHVVGVLKNGYDLTNNRQGGITQAQRLNLSALGGIDNYGGRISAQGGDAVIETASGNFDNRNGGLYAKGLVKVHGNNFDNSGDNDGQIAGSQIDLSLDGALNNRLGIIESDNTLSVRAASLDNQTGQLRALGTSGKTQFQIGGLFDNRNGTVETANTDLTLNAAGFANIGGKLLHVGTGTFDISMPNVSNAGGTLVTRGGLTLNADTWTNNSVIQAGRLTVNVNNFSQTAGGQLLASSSFVGTGGNWNNDGLLASDGSLSLNLWGTYGGNGRASSLGNLGLSAGQLNLNSGTSIAGGGDTTINVGGQLTNAGRLTSSNNMTLTAGGVSNTGTLATGENLTLRTGNLLNSNGLISSGGDMQLLAASFTNAYAQVYGLGNVLIARDASQNKADLLDNRSGNIESAQNLTISAMTVNNVRDVLDYTAHEKSSVSITERDCNLVPMFGCDFRHGGKQNGYWQIDEVDRLTVSRSSAASGLSSGANILINAQTLNNMSSTIAASGSVTANATNIVNQGVQAQEITTTNFYVSYVKQIFAARQMAKDFNAKNSPTPSATVEADLSAFTGFVEGGRSSGSTKTTNTDGQSYDAVIQAGGNVSLNATNNIENGVRRPYYAYVAAGRNKADTGSGSAYSTPIYVNSQLPPNLAQQQVNPLALPGFSLPTGQNGLFRLSGQGGGNQQATQVNTAPQSWSMSSATVSTAQRQQELPTVQARSVQIADVAQVVASDRKLVQITAPTAASNVTGSAINITAPVDNAGNVQLTGHDHTDAAITQVSAVHVEASTQPTVATGPDLSLPTSLPARQDPVVTVTSPVTAPVVPVAPVVNASISAPVAVPGAVTAVPASTAVASQSVARVQGLPDTSARSNPQKYLIETNPVLTDLKQFMSSDYLLANLGYDPDKSAKRLGDGFYEQKLIQQAVVARTGQRFIDGQTSDEKLFKYLMDNAITSKQQLNLSVGVTLTSEQVAALTHDIVWMENATVNGESVLVPVLYLANANNRLAPTGALIAGNDVSLIAGKDLTNAGTLRATNNLSATAGNDLVNSGLIEAGNRLDLLAGNNIVNKAGGIIAGRDVSMTAQRGDVINERTITTHDSSNGVASERRDFTDSAARIEAAKALSVSAGRDINITGGQVESGTDMQLNAGRDVNIAAAQVSNSTVNDSQHSNSNITQLGARISAGQDLSVVAGRDIAAIASQIDAKRDLSLSATENLNLSSAADEQHSLLKVKKLTAQEDHVSQVMTELSAGSNVKLSAGQSLTAIASRITAGDEAYLVAGDKLDLLAAQDSDYSLYNKTKKSSSGKKTRLDEVASTTSVASVVTSGGDSTLLAGKDMLIKGSEIAADKGNVQLVAGNDVQIVAATESNSARHDSSSSKSSWGGLKSSKVQDQLAETQTKAVGSVISGNTVNVTAKRDATITGSSLVSTEDLTVQAGRDLTINAAENTFSRDEFHKEKNRDLSGILTANKLGLDDITGNQHLSVSGQNHTGKSSQTTLTGSTIGSSEGNVSLTSGRELNVIASDLVSTKNMSLIGSKVTIAAGMETSNQSSTDKSNSLAVGRVVGGSIVDTVNTIRSSVKAANSADDPRLKAVKLAQAAMAFNDLGGMAGGVAGASSDYGNKQGSGGSGSLIKIGTELANTHSKSTSDYTSQTAKQSSLNAGKNLLIVADGGVPGTAGDIHVVGSTLKAADTVLLAKDNITLESAQNTAKWANDSTHNKTAIGASFNLGQQNGFTLDLGASIAKSMGTGSSVTQVNTTLDTGSLSLHSGKDTTLAGAQVRADSIKALIDGNLNITSRQDSEIQKSKQGTAGFGGSICVPPFCYGAPVAVTASLSAGNMNSEYKAVTDQSGLFAGKGGYDLDVGKNTTLQGAVIASEASADKNLLSTDRLLVSDIKNTSEISSKSAGISVSYGSNTGSSLGGSVPLALSDSDHSSTRSAVSDGTIVVRNADGANDLVGLNRDTKNANQKLDKPDEKAMQERIDLIQSTVALSKSVIDTVANSQQQAAAERGKAATTDEEKAAARADYDSWNVGGNKRIMADVAAGFIAASLGGVGGSTAIGIVANTTSNDAFKKVGDFANEQKRNATDTATQAAWAEGGAARVLLHALVGAAMGLSSGSAASGALGAGASAALMPAIGDVLGKSGLTEREQSSFSTLIAAGLGVAAGASGGASGAITGGNSAVGVEMFNRKLHKEQETPLLKKKAEELEATRGKPRSSARWEDLLLMASGAEVDAVDLTRLTKLMKLATGNDPESESFAQDMGVAYDVVAKLAAQKIPLTWSDGSQILANGAPVYAFNSTKGQFNDSTLFDAAGNYGPGAVYQQWRQYGQDQTTQHGNELPSISTSVSEVADAAERLSALAGKGVLSVSIIDDALLSMTGVRSGKVVIDAVLEVMAKRQAAREAAADAVKGVVSTEKTALPAGYREGSSAGAAFNETGGLPDGYRRVINTKTGNTEVLGSDGNLYFETSNGLRPKAGGNLAGLVEAEKGIAGAKGLEIAPGKFDYLFGRVASNSHNAARSNQLALEMKRLGVPDNAAGRQMLTDHLTLSAKTDGNVMNTFSNQYGKFEVRESLFVGPSGKAANFQSTFQVLDDGTRKLSTVIPLH</sequence>
<dbReference type="CDD" id="cd20724">
    <property type="entry name" value="CdiA-CT_Kp342-like"/>
    <property type="match status" value="1"/>
</dbReference>
<evidence type="ECO:0000313" key="4">
    <source>
        <dbReference type="Proteomes" id="UP001159100"/>
    </source>
</evidence>
<dbReference type="RefSeq" id="WP_282315214.1">
    <property type="nucleotide sequence ID" value="NZ_JARBWL010000001.1"/>
</dbReference>
<dbReference type="Pfam" id="PF05860">
    <property type="entry name" value="TPS"/>
    <property type="match status" value="1"/>
</dbReference>